<name>A0ABP1BZK9_9BRYO</name>
<dbReference type="EMBL" id="OZ023709">
    <property type="protein sequence ID" value="CAK9881916.1"/>
    <property type="molecule type" value="Genomic_DNA"/>
</dbReference>
<evidence type="ECO:0000256" key="1">
    <source>
        <dbReference type="SAM" id="MobiDB-lite"/>
    </source>
</evidence>
<accession>A0ABP1BZK9</accession>
<proteinExistence type="predicted"/>
<feature type="compositionally biased region" description="Basic and acidic residues" evidence="1">
    <location>
        <begin position="65"/>
        <end position="74"/>
    </location>
</feature>
<keyword evidence="3" id="KW-1185">Reference proteome</keyword>
<sequence>MKTEAVHSEHQESKNQSASIQASPQAARKKRYTKLNFAILASSGANDNDAFSPDREKEDDSQEGPVRDDIREARLFGSKAARNRLNYA</sequence>
<feature type="region of interest" description="Disordered" evidence="1">
    <location>
        <begin position="43"/>
        <end position="75"/>
    </location>
</feature>
<feature type="compositionally biased region" description="Basic and acidic residues" evidence="1">
    <location>
        <begin position="1"/>
        <end position="13"/>
    </location>
</feature>
<protein>
    <submittedName>
        <fullName evidence="2">Uncharacterized protein</fullName>
    </submittedName>
</protein>
<dbReference type="Proteomes" id="UP001497522">
    <property type="component" value="Chromosome 8"/>
</dbReference>
<evidence type="ECO:0000313" key="2">
    <source>
        <dbReference type="EMBL" id="CAK9881916.1"/>
    </source>
</evidence>
<evidence type="ECO:0000313" key="3">
    <source>
        <dbReference type="Proteomes" id="UP001497522"/>
    </source>
</evidence>
<feature type="compositionally biased region" description="Low complexity" evidence="1">
    <location>
        <begin position="16"/>
        <end position="26"/>
    </location>
</feature>
<reference evidence="2" key="1">
    <citation type="submission" date="2024-03" db="EMBL/GenBank/DDBJ databases">
        <authorList>
            <consortium name="ELIXIR-Norway"/>
            <consortium name="Elixir Norway"/>
        </authorList>
    </citation>
    <scope>NUCLEOTIDE SEQUENCE</scope>
</reference>
<feature type="region of interest" description="Disordered" evidence="1">
    <location>
        <begin position="1"/>
        <end position="28"/>
    </location>
</feature>
<gene>
    <name evidence="2" type="ORF">CSSPJE1EN2_LOCUS23272</name>
</gene>
<organism evidence="2 3">
    <name type="scientific">Sphagnum jensenii</name>
    <dbReference type="NCBI Taxonomy" id="128206"/>
    <lineage>
        <taxon>Eukaryota</taxon>
        <taxon>Viridiplantae</taxon>
        <taxon>Streptophyta</taxon>
        <taxon>Embryophyta</taxon>
        <taxon>Bryophyta</taxon>
        <taxon>Sphagnophytina</taxon>
        <taxon>Sphagnopsida</taxon>
        <taxon>Sphagnales</taxon>
        <taxon>Sphagnaceae</taxon>
        <taxon>Sphagnum</taxon>
    </lineage>
</organism>